<evidence type="ECO:0000259" key="1">
    <source>
        <dbReference type="Pfam" id="PF08281"/>
    </source>
</evidence>
<dbReference type="EMBL" id="PFTL01000038">
    <property type="protein sequence ID" value="PJB83326.1"/>
    <property type="molecule type" value="Genomic_DNA"/>
</dbReference>
<dbReference type="GO" id="GO:0006352">
    <property type="term" value="P:DNA-templated transcription initiation"/>
    <property type="evidence" value="ECO:0007669"/>
    <property type="project" value="InterPro"/>
</dbReference>
<evidence type="ECO:0000313" key="3">
    <source>
        <dbReference type="Proteomes" id="UP000230577"/>
    </source>
</evidence>
<dbReference type="AlphaFoldDB" id="A0A2M8D849"/>
<sequence>YRMVLFLRHNDHFTFREISESLGEPIDTVKSRHRRGLILLRKEILNASTSA</sequence>
<dbReference type="Proteomes" id="UP000230577">
    <property type="component" value="Unassembled WGS sequence"/>
</dbReference>
<dbReference type="InterPro" id="IPR013324">
    <property type="entry name" value="RNA_pol_sigma_r3/r4-like"/>
</dbReference>
<proteinExistence type="predicted"/>
<protein>
    <submittedName>
        <fullName evidence="2">RNA polymerase subunit sigma</fullName>
    </submittedName>
</protein>
<organism evidence="2 3">
    <name type="scientific">Candidatus Wolfebacteria bacterium CG_4_9_14_0_8_um_filter_39_46</name>
    <dbReference type="NCBI Taxonomy" id="1975064"/>
    <lineage>
        <taxon>Bacteria</taxon>
        <taxon>Candidatus Wolfeibacteriota</taxon>
    </lineage>
</organism>
<gene>
    <name evidence="2" type="ORF">CO087_01920</name>
</gene>
<evidence type="ECO:0000313" key="2">
    <source>
        <dbReference type="EMBL" id="PJB83326.1"/>
    </source>
</evidence>
<comment type="caution">
    <text evidence="2">The sequence shown here is derived from an EMBL/GenBank/DDBJ whole genome shotgun (WGS) entry which is preliminary data.</text>
</comment>
<accession>A0A2M8D849</accession>
<dbReference type="Pfam" id="PF08281">
    <property type="entry name" value="Sigma70_r4_2"/>
    <property type="match status" value="1"/>
</dbReference>
<dbReference type="InterPro" id="IPR036388">
    <property type="entry name" value="WH-like_DNA-bd_sf"/>
</dbReference>
<dbReference type="SUPFAM" id="SSF88659">
    <property type="entry name" value="Sigma3 and sigma4 domains of RNA polymerase sigma factors"/>
    <property type="match status" value="1"/>
</dbReference>
<dbReference type="InterPro" id="IPR013249">
    <property type="entry name" value="RNA_pol_sigma70_r4_t2"/>
</dbReference>
<feature type="non-terminal residue" evidence="2">
    <location>
        <position position="1"/>
    </location>
</feature>
<name>A0A2M8D849_9BACT</name>
<dbReference type="GO" id="GO:0016987">
    <property type="term" value="F:sigma factor activity"/>
    <property type="evidence" value="ECO:0007669"/>
    <property type="project" value="InterPro"/>
</dbReference>
<dbReference type="GO" id="GO:0003677">
    <property type="term" value="F:DNA binding"/>
    <property type="evidence" value="ECO:0007669"/>
    <property type="project" value="InterPro"/>
</dbReference>
<reference evidence="3" key="1">
    <citation type="submission" date="2017-09" db="EMBL/GenBank/DDBJ databases">
        <title>Depth-based differentiation of microbial function through sediment-hosted aquifers and enrichment of novel symbionts in the deep terrestrial subsurface.</title>
        <authorList>
            <person name="Probst A.J."/>
            <person name="Ladd B."/>
            <person name="Jarett J.K."/>
            <person name="Geller-Mcgrath D.E."/>
            <person name="Sieber C.M.K."/>
            <person name="Emerson J.B."/>
            <person name="Anantharaman K."/>
            <person name="Thomas B.C."/>
            <person name="Malmstrom R."/>
            <person name="Stieglmeier M."/>
            <person name="Klingl A."/>
            <person name="Woyke T."/>
            <person name="Ryan C.M."/>
            <person name="Banfield J.F."/>
        </authorList>
    </citation>
    <scope>NUCLEOTIDE SEQUENCE [LARGE SCALE GENOMIC DNA]</scope>
</reference>
<dbReference type="Gene3D" id="1.10.10.10">
    <property type="entry name" value="Winged helix-like DNA-binding domain superfamily/Winged helix DNA-binding domain"/>
    <property type="match status" value="1"/>
</dbReference>
<feature type="domain" description="RNA polymerase sigma factor 70 region 4 type 2" evidence="1">
    <location>
        <begin position="1"/>
        <end position="37"/>
    </location>
</feature>